<dbReference type="InterPro" id="IPR042185">
    <property type="entry name" value="Serpin_sf_2"/>
</dbReference>
<dbReference type="SMART" id="SM00093">
    <property type="entry name" value="SERPIN"/>
    <property type="match status" value="1"/>
</dbReference>
<dbReference type="AlphaFoldDB" id="A0A3B0JP80"/>
<keyword evidence="2" id="KW-0722">Serine protease inhibitor</keyword>
<dbReference type="GO" id="GO:0004867">
    <property type="term" value="F:serine-type endopeptidase inhibitor activity"/>
    <property type="evidence" value="ECO:0007669"/>
    <property type="project" value="UniProtKB-KW"/>
</dbReference>
<dbReference type="EMBL" id="OUUW01000001">
    <property type="protein sequence ID" value="SPP75399.1"/>
    <property type="molecule type" value="Genomic_DNA"/>
</dbReference>
<name>A0A3B0JP80_DROGU</name>
<dbReference type="PANTHER" id="PTHR11461">
    <property type="entry name" value="SERINE PROTEASE INHIBITOR, SERPIN"/>
    <property type="match status" value="1"/>
</dbReference>
<keyword evidence="6" id="KW-1185">Reference proteome</keyword>
<proteinExistence type="inferred from homology"/>
<dbReference type="Gene3D" id="2.30.39.10">
    <property type="entry name" value="Alpha-1-antitrypsin, domain 1"/>
    <property type="match status" value="1"/>
</dbReference>
<dbReference type="GO" id="GO:0005615">
    <property type="term" value="C:extracellular space"/>
    <property type="evidence" value="ECO:0007669"/>
    <property type="project" value="InterPro"/>
</dbReference>
<dbReference type="Pfam" id="PF00079">
    <property type="entry name" value="Serpin"/>
    <property type="match status" value="1"/>
</dbReference>
<dbReference type="PANTHER" id="PTHR11461:SF372">
    <property type="entry name" value="ACCESSORY GLAND PROTEIN ACP76A-RELATED"/>
    <property type="match status" value="1"/>
</dbReference>
<comment type="similarity">
    <text evidence="3">Belongs to the serpin family.</text>
</comment>
<protein>
    <submittedName>
        <fullName evidence="5">Blast:Leukocyte elastase inhibitor</fullName>
    </submittedName>
</protein>
<sequence>MNVLLHFASTAALLGVFLLLAVPIYSNHFASQLYSQASHGNHHRNLVLSPATTNMALGLVFFGTRDCPELTQVLDTMRHGDLATAAIKMVNRLYVDRNIQLMPAYQEAISDDRMGQPAKKVDFSDTQVASEEINSFVRILTDNKIQRFIHPGPLDKDIKMAIANAAYFHGEWAGIKSSKRLPFYPLNGTEQLLVDTLETYDALRYGSIDYLDAHVVELPYRSEQLSMIIILPRDPGQSLSKLSSLIRDVDLVPLTENLTKEFVHLQLPKFQVETRLPLEKILRPLGVKTMFHAPILHKMIASRDRNHKIGTILHYSSIEVSESGRGYSPLMMMSQQMGRTPIQFFANHPFIFAIKDTNHIYFMGHVAAPP</sequence>
<organism evidence="5 6">
    <name type="scientific">Drosophila guanche</name>
    <name type="common">Fruit fly</name>
    <dbReference type="NCBI Taxonomy" id="7266"/>
    <lineage>
        <taxon>Eukaryota</taxon>
        <taxon>Metazoa</taxon>
        <taxon>Ecdysozoa</taxon>
        <taxon>Arthropoda</taxon>
        <taxon>Hexapoda</taxon>
        <taxon>Insecta</taxon>
        <taxon>Pterygota</taxon>
        <taxon>Neoptera</taxon>
        <taxon>Endopterygota</taxon>
        <taxon>Diptera</taxon>
        <taxon>Brachycera</taxon>
        <taxon>Muscomorpha</taxon>
        <taxon>Ephydroidea</taxon>
        <taxon>Drosophilidae</taxon>
        <taxon>Drosophila</taxon>
        <taxon>Sophophora</taxon>
    </lineage>
</organism>
<gene>
    <name evidence="5" type="ORF">DGUA_6G003200</name>
</gene>
<evidence type="ECO:0000256" key="2">
    <source>
        <dbReference type="ARBA" id="ARBA00022900"/>
    </source>
</evidence>
<evidence type="ECO:0000256" key="3">
    <source>
        <dbReference type="RuleBase" id="RU000411"/>
    </source>
</evidence>
<dbReference type="InterPro" id="IPR042178">
    <property type="entry name" value="Serpin_sf_1"/>
</dbReference>
<dbReference type="InterPro" id="IPR023796">
    <property type="entry name" value="Serpin_dom"/>
</dbReference>
<evidence type="ECO:0000313" key="6">
    <source>
        <dbReference type="Proteomes" id="UP000268350"/>
    </source>
</evidence>
<evidence type="ECO:0000313" key="5">
    <source>
        <dbReference type="EMBL" id="SPP75399.1"/>
    </source>
</evidence>
<dbReference type="PROSITE" id="PS00284">
    <property type="entry name" value="SERPIN"/>
    <property type="match status" value="1"/>
</dbReference>
<keyword evidence="1" id="KW-0646">Protease inhibitor</keyword>
<dbReference type="OrthoDB" id="671595at2759"/>
<feature type="domain" description="Serpin" evidence="4">
    <location>
        <begin position="31"/>
        <end position="369"/>
    </location>
</feature>
<dbReference type="InterPro" id="IPR036186">
    <property type="entry name" value="Serpin_sf"/>
</dbReference>
<dbReference type="InterPro" id="IPR000215">
    <property type="entry name" value="Serpin_fam"/>
</dbReference>
<dbReference type="Gene3D" id="3.30.497.10">
    <property type="entry name" value="Antithrombin, subunit I, domain 2"/>
    <property type="match status" value="1"/>
</dbReference>
<accession>A0A3B0JP80</accession>
<reference evidence="6" key="1">
    <citation type="submission" date="2018-01" db="EMBL/GenBank/DDBJ databases">
        <authorList>
            <person name="Alioto T."/>
            <person name="Alioto T."/>
        </authorList>
    </citation>
    <scope>NUCLEOTIDE SEQUENCE [LARGE SCALE GENOMIC DNA]</scope>
</reference>
<evidence type="ECO:0000256" key="1">
    <source>
        <dbReference type="ARBA" id="ARBA00022690"/>
    </source>
</evidence>
<dbReference type="SUPFAM" id="SSF56574">
    <property type="entry name" value="Serpins"/>
    <property type="match status" value="1"/>
</dbReference>
<dbReference type="InterPro" id="IPR023795">
    <property type="entry name" value="Serpin_CS"/>
</dbReference>
<dbReference type="Proteomes" id="UP000268350">
    <property type="component" value="Unassembled WGS sequence"/>
</dbReference>
<evidence type="ECO:0000259" key="4">
    <source>
        <dbReference type="SMART" id="SM00093"/>
    </source>
</evidence>